<reference evidence="2 3" key="1">
    <citation type="submission" date="2013-04" db="EMBL/GenBank/DDBJ databases">
        <title>Gluconobacter oxydans NBRC 3293 whole genome sequence.</title>
        <authorList>
            <person name="Matsutani M."/>
            <person name="Yakushi T."/>
            <person name="Matsushita K."/>
        </authorList>
    </citation>
    <scope>NUCLEOTIDE SEQUENCE [LARGE SCALE GENOMIC DNA]</scope>
    <source>
        <strain evidence="2 3">NBRC 3293</strain>
    </source>
</reference>
<dbReference type="AlphaFoldDB" id="A0A829WXL6"/>
<dbReference type="PANTHER" id="PTHR10788:SF106">
    <property type="entry name" value="BCDNA.GH08860"/>
    <property type="match status" value="1"/>
</dbReference>
<protein>
    <submittedName>
        <fullName evidence="2">Alpha,alpha-trehalose-phosphate synthase</fullName>
    </submittedName>
</protein>
<dbReference type="GO" id="GO:0003825">
    <property type="term" value="F:alpha,alpha-trehalose-phosphate synthase (UDP-forming) activity"/>
    <property type="evidence" value="ECO:0007669"/>
    <property type="project" value="TreeGrafter"/>
</dbReference>
<dbReference type="EMBL" id="BARJ01000005">
    <property type="protein sequence ID" value="GEM16594.1"/>
    <property type="molecule type" value="Genomic_DNA"/>
</dbReference>
<dbReference type="Gene3D" id="3.40.50.2000">
    <property type="entry name" value="Glycogen Phosphorylase B"/>
    <property type="match status" value="2"/>
</dbReference>
<comment type="caution">
    <text evidence="2">The sequence shown here is derived from an EMBL/GenBank/DDBJ whole genome shotgun (WGS) entry which is preliminary data.</text>
</comment>
<name>A0A829WXL6_GLUOY</name>
<dbReference type="GO" id="GO:0005992">
    <property type="term" value="P:trehalose biosynthetic process"/>
    <property type="evidence" value="ECO:0007669"/>
    <property type="project" value="InterPro"/>
</dbReference>
<dbReference type="SUPFAM" id="SSF53756">
    <property type="entry name" value="UDP-Glycosyltransferase/glycogen phosphorylase"/>
    <property type="match status" value="1"/>
</dbReference>
<evidence type="ECO:0000313" key="2">
    <source>
        <dbReference type="EMBL" id="GEM16594.1"/>
    </source>
</evidence>
<dbReference type="CDD" id="cd03788">
    <property type="entry name" value="GT20_TPS"/>
    <property type="match status" value="1"/>
</dbReference>
<dbReference type="RefSeq" id="WP_172492420.1">
    <property type="nucleotide sequence ID" value="NZ_BARJ01000005.1"/>
</dbReference>
<proteinExistence type="inferred from homology"/>
<dbReference type="Proteomes" id="UP000484858">
    <property type="component" value="Unassembled WGS sequence"/>
</dbReference>
<gene>
    <name evidence="2" type="ORF">NBRC3293_1091</name>
</gene>
<evidence type="ECO:0000256" key="1">
    <source>
        <dbReference type="ARBA" id="ARBA00008799"/>
    </source>
</evidence>
<dbReference type="Pfam" id="PF00982">
    <property type="entry name" value="Glyco_transf_20"/>
    <property type="match status" value="1"/>
</dbReference>
<comment type="similarity">
    <text evidence="1">Belongs to the glycosyltransferase 20 family.</text>
</comment>
<organism evidence="2 3">
    <name type="scientific">Gluconobacter oxydans NBRC 3293</name>
    <dbReference type="NCBI Taxonomy" id="1315969"/>
    <lineage>
        <taxon>Bacteria</taxon>
        <taxon>Pseudomonadati</taxon>
        <taxon>Pseudomonadota</taxon>
        <taxon>Alphaproteobacteria</taxon>
        <taxon>Acetobacterales</taxon>
        <taxon>Acetobacteraceae</taxon>
        <taxon>Gluconobacter</taxon>
    </lineage>
</organism>
<dbReference type="PANTHER" id="PTHR10788">
    <property type="entry name" value="TREHALOSE-6-PHOSPHATE SYNTHASE"/>
    <property type="match status" value="1"/>
</dbReference>
<sequence length="481" mass="53794">MGRLIIVSNRTPAPGERTQPAGGLTVGLYDAVQTQETLWFGWSGHQHADAADRPVQSEQVGNVNYVTFDLTQRQYDRFYLNFSNGVLWPLCHYRTNLIRYTREDCDAYYEANEVFADRLVGLLEPDDTVWIHDYHLFPLGKMLRDRGVTGRIGFFLHIPFPPWSVARLLPRLDMLLSGLAACDLIGVQTPEDATNLKGCFEVYGLKAAVEAVPIGIDPVSFRQQAIESASSDEVVKIMDTLEGTRLIMGVDRLDYSKGLPERMKGFEALLKNYPEHRGQVTFLQVTPVSRGGVESYRLLKEELDGLVGTINGAYGTPDWVPIRYTTWPIGRHILAGLYRMADVGFVTPLRDGMNLVAKEFIAAQDEDDPGVLVLSRFAGAAPEMPEALLINPLDAEGMADALHIGLTMDVHARHAAWSAMYDEVSRNTAGSWSKQFLDSLEAIRPCHCTEHTAPFQRLRWVVCMFWRGWWRSGSSGLPSTG</sequence>
<evidence type="ECO:0000313" key="3">
    <source>
        <dbReference type="Proteomes" id="UP000484858"/>
    </source>
</evidence>
<accession>A0A829WXL6</accession>
<dbReference type="InterPro" id="IPR001830">
    <property type="entry name" value="Glyco_trans_20"/>
</dbReference>